<reference evidence="1 2" key="1">
    <citation type="submission" date="2023-09" db="EMBL/GenBank/DDBJ databases">
        <title>Novel taxa isolated from Blanes Bay.</title>
        <authorList>
            <person name="Rey-Velasco X."/>
            <person name="Lucena T."/>
        </authorList>
    </citation>
    <scope>NUCLEOTIDE SEQUENCE [LARGE SCALE GENOMIC DNA]</scope>
    <source>
        <strain evidence="1 2">S356</strain>
    </source>
</reference>
<evidence type="ECO:0000313" key="1">
    <source>
        <dbReference type="EMBL" id="MDT7832000.1"/>
    </source>
</evidence>
<evidence type="ECO:0000313" key="2">
    <source>
        <dbReference type="Proteomes" id="UP001257277"/>
    </source>
</evidence>
<keyword evidence="2" id="KW-1185">Reference proteome</keyword>
<proteinExistence type="predicted"/>
<sequence length="113" mass="12429">MKLTINNIYKTILDEASDAFGDGWDSIKNYAPVEFKKMSTQLKDIAKNVAKYAIDSNDGYSPDTGKILLKMQVVATESVLVAISTLTLIAVQNAINNIFEALKNTFSELVPIL</sequence>
<organism evidence="1 2">
    <name type="scientific">Asprobacillus argus</name>
    <dbReference type="NCBI Taxonomy" id="3076534"/>
    <lineage>
        <taxon>Bacteria</taxon>
        <taxon>Pseudomonadati</taxon>
        <taxon>Bacteroidota</taxon>
        <taxon>Flavobacteriia</taxon>
        <taxon>Flavobacteriales</taxon>
        <taxon>Flavobacteriaceae</taxon>
        <taxon>Asprobacillus</taxon>
    </lineage>
</organism>
<comment type="caution">
    <text evidence="1">The sequence shown here is derived from an EMBL/GenBank/DDBJ whole genome shotgun (WGS) entry which is preliminary data.</text>
</comment>
<name>A0ABU3LE58_9FLAO</name>
<dbReference type="Proteomes" id="UP001257277">
    <property type="component" value="Unassembled WGS sequence"/>
</dbReference>
<gene>
    <name evidence="1" type="ORF">RQM59_06390</name>
</gene>
<dbReference type="EMBL" id="JAVTTO010000002">
    <property type="protein sequence ID" value="MDT7832000.1"/>
    <property type="molecule type" value="Genomic_DNA"/>
</dbReference>
<accession>A0ABU3LE58</accession>
<protein>
    <submittedName>
        <fullName evidence="1">Uncharacterized protein</fullName>
    </submittedName>
</protein>
<dbReference type="RefSeq" id="WP_349241253.1">
    <property type="nucleotide sequence ID" value="NZ_JAVTTO010000002.1"/>
</dbReference>